<gene>
    <name evidence="1" type="ORF">KQ929_04770</name>
</gene>
<dbReference type="RefSeq" id="WP_207292239.1">
    <property type="nucleotide sequence ID" value="NZ_CP071383.1"/>
</dbReference>
<reference evidence="1 2" key="1">
    <citation type="submission" date="2021-06" db="EMBL/GenBank/DDBJ databases">
        <title>Leclercia pneumoniae sp. nov.</title>
        <authorList>
            <person name="Hoenemann M."/>
            <person name="Viehweger A."/>
            <person name="Dietze N."/>
        </authorList>
    </citation>
    <scope>NUCLEOTIDE SEQUENCE [LARGE SCALE GENOMIC DNA]</scope>
    <source>
        <strain evidence="2">49125</strain>
    </source>
</reference>
<dbReference type="Proteomes" id="UP000683497">
    <property type="component" value="Chromosome"/>
</dbReference>
<dbReference type="Pfam" id="PF10973">
    <property type="entry name" value="DUF2799"/>
    <property type="match status" value="1"/>
</dbReference>
<dbReference type="PROSITE" id="PS51257">
    <property type="entry name" value="PROKAR_LIPOPROTEIN"/>
    <property type="match status" value="1"/>
</dbReference>
<name>A0ABX8JWA6_9ENTR</name>
<protein>
    <submittedName>
        <fullName evidence="1">DUF2799 domain-containing protein</fullName>
    </submittedName>
</protein>
<dbReference type="EMBL" id="CP076838">
    <property type="protein sequence ID" value="QWW80561.1"/>
    <property type="molecule type" value="Genomic_DNA"/>
</dbReference>
<evidence type="ECO:0000313" key="1">
    <source>
        <dbReference type="EMBL" id="QWW80561.1"/>
    </source>
</evidence>
<evidence type="ECO:0000313" key="2">
    <source>
        <dbReference type="Proteomes" id="UP000683497"/>
    </source>
</evidence>
<sequence length="74" mass="8283">MRPIAISLLCLLLAACQVDPYTHQPDWRGTDWFDAGKEDALSGAAIKSNETLADTYHDPEVDRSRYLKGYKAGR</sequence>
<proteinExistence type="predicted"/>
<accession>A0ABX8JWA6</accession>
<dbReference type="InterPro" id="IPR021242">
    <property type="entry name" value="DUF2799"/>
</dbReference>
<organism evidence="1 2">
    <name type="scientific">Leclercia pneumoniae</name>
    <dbReference type="NCBI Taxonomy" id="2815358"/>
    <lineage>
        <taxon>Bacteria</taxon>
        <taxon>Pseudomonadati</taxon>
        <taxon>Pseudomonadota</taxon>
        <taxon>Gammaproteobacteria</taxon>
        <taxon>Enterobacterales</taxon>
        <taxon>Enterobacteriaceae</taxon>
        <taxon>Leclercia</taxon>
    </lineage>
</organism>
<keyword evidence="2" id="KW-1185">Reference proteome</keyword>